<organism evidence="1 2">
    <name type="scientific">Hyalomma asiaticum</name>
    <name type="common">Tick</name>
    <dbReference type="NCBI Taxonomy" id="266040"/>
    <lineage>
        <taxon>Eukaryota</taxon>
        <taxon>Metazoa</taxon>
        <taxon>Ecdysozoa</taxon>
        <taxon>Arthropoda</taxon>
        <taxon>Chelicerata</taxon>
        <taxon>Arachnida</taxon>
        <taxon>Acari</taxon>
        <taxon>Parasitiformes</taxon>
        <taxon>Ixodida</taxon>
        <taxon>Ixodoidea</taxon>
        <taxon>Ixodidae</taxon>
        <taxon>Hyalomminae</taxon>
        <taxon>Hyalomma</taxon>
    </lineage>
</organism>
<accession>A0ACB7RMY6</accession>
<gene>
    <name evidence="1" type="ORF">HPB50_008267</name>
</gene>
<evidence type="ECO:0000313" key="1">
    <source>
        <dbReference type="EMBL" id="KAH6923860.1"/>
    </source>
</evidence>
<name>A0ACB7RMY6_HYAAI</name>
<protein>
    <submittedName>
        <fullName evidence="1">Uncharacterized protein</fullName>
    </submittedName>
</protein>
<dbReference type="Proteomes" id="UP000821845">
    <property type="component" value="Chromosome 8"/>
</dbReference>
<proteinExistence type="predicted"/>
<evidence type="ECO:0000313" key="2">
    <source>
        <dbReference type="Proteomes" id="UP000821845"/>
    </source>
</evidence>
<dbReference type="EMBL" id="CM023488">
    <property type="protein sequence ID" value="KAH6923860.1"/>
    <property type="molecule type" value="Genomic_DNA"/>
</dbReference>
<sequence length="244" mass="27080">MTSPEPFSSVLQSERDLDVLGCVLLQTSPEALRSLRERLWWLPNVTDLGPIEAVSSIRLALKSFSSYNERMAHMAWLYCCLAELNLLKPWKLYTVRPAAVPLTGRFVLHERLSSALYYPGGHTLSGKIENNDQIFACVLATHRKRKSPEHDVICLSVNRHKPQLYVRVVRHESRVMAALQSILRGSGAQMVPGQLGELRFAFEDADTKPLDSTDSQVANSGSGNSSSPSKGPDQTVDTGCFARK</sequence>
<comment type="caution">
    <text evidence="1">The sequence shown here is derived from an EMBL/GenBank/DDBJ whole genome shotgun (WGS) entry which is preliminary data.</text>
</comment>
<reference evidence="1" key="1">
    <citation type="submission" date="2020-05" db="EMBL/GenBank/DDBJ databases">
        <title>Large-scale comparative analyses of tick genomes elucidate their genetic diversity and vector capacities.</title>
        <authorList>
            <person name="Jia N."/>
            <person name="Wang J."/>
            <person name="Shi W."/>
            <person name="Du L."/>
            <person name="Sun Y."/>
            <person name="Zhan W."/>
            <person name="Jiang J."/>
            <person name="Wang Q."/>
            <person name="Zhang B."/>
            <person name="Ji P."/>
            <person name="Sakyi L.B."/>
            <person name="Cui X."/>
            <person name="Yuan T."/>
            <person name="Jiang B."/>
            <person name="Yang W."/>
            <person name="Lam T.T.-Y."/>
            <person name="Chang Q."/>
            <person name="Ding S."/>
            <person name="Wang X."/>
            <person name="Zhu J."/>
            <person name="Ruan X."/>
            <person name="Zhao L."/>
            <person name="Wei J."/>
            <person name="Que T."/>
            <person name="Du C."/>
            <person name="Cheng J."/>
            <person name="Dai P."/>
            <person name="Han X."/>
            <person name="Huang E."/>
            <person name="Gao Y."/>
            <person name="Liu J."/>
            <person name="Shao H."/>
            <person name="Ye R."/>
            <person name="Li L."/>
            <person name="Wei W."/>
            <person name="Wang X."/>
            <person name="Wang C."/>
            <person name="Yang T."/>
            <person name="Huo Q."/>
            <person name="Li W."/>
            <person name="Guo W."/>
            <person name="Chen H."/>
            <person name="Zhou L."/>
            <person name="Ni X."/>
            <person name="Tian J."/>
            <person name="Zhou Y."/>
            <person name="Sheng Y."/>
            <person name="Liu T."/>
            <person name="Pan Y."/>
            <person name="Xia L."/>
            <person name="Li J."/>
            <person name="Zhao F."/>
            <person name="Cao W."/>
        </authorList>
    </citation>
    <scope>NUCLEOTIDE SEQUENCE</scope>
    <source>
        <strain evidence="1">Hyas-2018</strain>
    </source>
</reference>
<keyword evidence="2" id="KW-1185">Reference proteome</keyword>